<dbReference type="AlphaFoldDB" id="A0A8X6VFP5"/>
<evidence type="ECO:0000313" key="3">
    <source>
        <dbReference type="Proteomes" id="UP000887159"/>
    </source>
</evidence>
<feature type="compositionally biased region" description="Basic and acidic residues" evidence="1">
    <location>
        <begin position="48"/>
        <end position="60"/>
    </location>
</feature>
<feature type="compositionally biased region" description="Polar residues" evidence="1">
    <location>
        <begin position="61"/>
        <end position="70"/>
    </location>
</feature>
<keyword evidence="3" id="KW-1185">Reference proteome</keyword>
<protein>
    <submittedName>
        <fullName evidence="2">Uncharacterized protein</fullName>
    </submittedName>
</protein>
<feature type="region of interest" description="Disordered" evidence="1">
    <location>
        <begin position="45"/>
        <end position="70"/>
    </location>
</feature>
<proteinExistence type="predicted"/>
<sequence>MFHNRLDDDLRWRVIGMTQAEVARNVNVSRMAISRLSKQFQTTRPGKINKELQHLRKTDTKCTSSQRHNS</sequence>
<reference evidence="2" key="1">
    <citation type="submission" date="2020-08" db="EMBL/GenBank/DDBJ databases">
        <title>Multicomponent nature underlies the extraordinary mechanical properties of spider dragline silk.</title>
        <authorList>
            <person name="Kono N."/>
            <person name="Nakamura H."/>
            <person name="Mori M."/>
            <person name="Yoshida Y."/>
            <person name="Ohtoshi R."/>
            <person name="Malay A.D."/>
            <person name="Moran D.A.P."/>
            <person name="Tomita M."/>
            <person name="Numata K."/>
            <person name="Arakawa K."/>
        </authorList>
    </citation>
    <scope>NUCLEOTIDE SEQUENCE</scope>
</reference>
<gene>
    <name evidence="2" type="ORF">TNCV_3689101</name>
</gene>
<dbReference type="EMBL" id="BMAU01021342">
    <property type="protein sequence ID" value="GFY16852.1"/>
    <property type="molecule type" value="Genomic_DNA"/>
</dbReference>
<comment type="caution">
    <text evidence="2">The sequence shown here is derived from an EMBL/GenBank/DDBJ whole genome shotgun (WGS) entry which is preliminary data.</text>
</comment>
<evidence type="ECO:0000313" key="2">
    <source>
        <dbReference type="EMBL" id="GFY16852.1"/>
    </source>
</evidence>
<dbReference type="Gene3D" id="1.10.10.60">
    <property type="entry name" value="Homeodomain-like"/>
    <property type="match status" value="1"/>
</dbReference>
<organism evidence="2 3">
    <name type="scientific">Trichonephila clavipes</name>
    <name type="common">Golden silk orbweaver</name>
    <name type="synonym">Nephila clavipes</name>
    <dbReference type="NCBI Taxonomy" id="2585209"/>
    <lineage>
        <taxon>Eukaryota</taxon>
        <taxon>Metazoa</taxon>
        <taxon>Ecdysozoa</taxon>
        <taxon>Arthropoda</taxon>
        <taxon>Chelicerata</taxon>
        <taxon>Arachnida</taxon>
        <taxon>Araneae</taxon>
        <taxon>Araneomorphae</taxon>
        <taxon>Entelegynae</taxon>
        <taxon>Araneoidea</taxon>
        <taxon>Nephilidae</taxon>
        <taxon>Trichonephila</taxon>
    </lineage>
</organism>
<evidence type="ECO:0000256" key="1">
    <source>
        <dbReference type="SAM" id="MobiDB-lite"/>
    </source>
</evidence>
<name>A0A8X6VFP5_TRICX</name>
<accession>A0A8X6VFP5</accession>
<dbReference type="Proteomes" id="UP000887159">
    <property type="component" value="Unassembled WGS sequence"/>
</dbReference>